<feature type="domain" description="Integrase catalytic" evidence="11">
    <location>
        <begin position="602"/>
        <end position="718"/>
    </location>
</feature>
<dbReference type="PANTHER" id="PTHR37984:SF5">
    <property type="entry name" value="PROTEIN NYNRIN-LIKE"/>
    <property type="match status" value="1"/>
</dbReference>
<evidence type="ECO:0000256" key="7">
    <source>
        <dbReference type="ARBA" id="ARBA00022801"/>
    </source>
</evidence>
<dbReference type="GO" id="GO:0015074">
    <property type="term" value="P:DNA integration"/>
    <property type="evidence" value="ECO:0007669"/>
    <property type="project" value="InterPro"/>
</dbReference>
<keyword evidence="6" id="KW-0255">Endonuclease</keyword>
<gene>
    <name evidence="12" type="ORF">KHLLAP_LOCUS9422</name>
</gene>
<dbReference type="CDD" id="cd01647">
    <property type="entry name" value="RT_LTR"/>
    <property type="match status" value="1"/>
</dbReference>
<organism evidence="12 13">
    <name type="scientific">Anthostomella pinea</name>
    <dbReference type="NCBI Taxonomy" id="933095"/>
    <lineage>
        <taxon>Eukaryota</taxon>
        <taxon>Fungi</taxon>
        <taxon>Dikarya</taxon>
        <taxon>Ascomycota</taxon>
        <taxon>Pezizomycotina</taxon>
        <taxon>Sordariomycetes</taxon>
        <taxon>Xylariomycetidae</taxon>
        <taxon>Xylariales</taxon>
        <taxon>Xylariaceae</taxon>
        <taxon>Anthostomella</taxon>
    </lineage>
</organism>
<comment type="caution">
    <text evidence="12">The sequence shown here is derived from an EMBL/GenBank/DDBJ whole genome shotgun (WGS) entry which is preliminary data.</text>
</comment>
<dbReference type="SUPFAM" id="SSF53098">
    <property type="entry name" value="Ribonuclease H-like"/>
    <property type="match status" value="1"/>
</dbReference>
<evidence type="ECO:0000313" key="12">
    <source>
        <dbReference type="EMBL" id="CAJ2508954.1"/>
    </source>
</evidence>
<dbReference type="PROSITE" id="PS50994">
    <property type="entry name" value="INTEGRASE"/>
    <property type="match status" value="1"/>
</dbReference>
<evidence type="ECO:0000256" key="9">
    <source>
        <dbReference type="ARBA" id="ARBA00022918"/>
    </source>
</evidence>
<keyword evidence="10" id="KW-0496">Mitochondrion</keyword>
<keyword evidence="13" id="KW-1185">Reference proteome</keyword>
<evidence type="ECO:0000256" key="1">
    <source>
        <dbReference type="ARBA" id="ARBA00004173"/>
    </source>
</evidence>
<evidence type="ECO:0000256" key="5">
    <source>
        <dbReference type="ARBA" id="ARBA00022722"/>
    </source>
</evidence>
<dbReference type="InterPro" id="IPR021109">
    <property type="entry name" value="Peptidase_aspartic_dom_sf"/>
</dbReference>
<dbReference type="GO" id="GO:0003723">
    <property type="term" value="F:RNA binding"/>
    <property type="evidence" value="ECO:0007669"/>
    <property type="project" value="UniProtKB-KW"/>
</dbReference>
<dbReference type="InterPro" id="IPR012337">
    <property type="entry name" value="RNaseH-like_sf"/>
</dbReference>
<dbReference type="InterPro" id="IPR041373">
    <property type="entry name" value="RT_RNaseH"/>
</dbReference>
<dbReference type="EC" id="2.7.7.49" evidence="2"/>
<sequence length="756" mass="87723">MYKQGNIEKETAALSLDIQGHAEELMLDIADISGHEIILGIPWLRVSNPRVNWRTGHLKWDTPERDLTFAQRSEKKPASKTKRTLRIFMVTKESKPIHEAREGQHPRFFPIYGLNNTQQKELQKYIDKNLARGYIRPSTSPAGYPILFVPKKNRKLRLYVDYQQLNSITTKNQYPLPLIQELRDRLQKARWFTALDLPDAYNLIRIAQGEEWKTAFRTCYGHYKYLVMPFGLTNAPASFQTMITYVLREFIDKFVIAAKLLVNTEKSDFHTQRVDFLGFTITPGEVRIQESKISAVRDWPVPNSVVDVRAFIGFTNYVRPLIINFGKHTGPLTDLTKNDRKFKWTAKEQQAFDTIRELILSDPVTRLPDPEKEFEVETDVSDYALGGQLGQRDENGKLHPVAFFSKKLYGPELNYQIHDKELIAVIEAFKEWKPYLSGTKKPVKVYSDHKNLTHFITTKELNKQQTQWAEFLSEFNFQIIYVKGQKIQGQTSLADETDEHGNLTINATQRIETQDKWTITLKNATTTNGKIEILEQHKKEFVRQFHEHLTHGHQGIFKTKERLKRRYEFPGLTKTVKEVIKEYNICNKAKAARHKPYGLLKPTEIPDRAWKRIAFDFIVKLPKSKEPMTNTEYDSIWVITDRLTKYGYFIPYKESSTAEELAYTLIRVVISKHGLPDDFVSDRDKLFMSKFWTSLTKQLGLKHRLSTAYHPQTDGRVQSDKPTQASCEMQSNSYGTMLHASSRSAAGAFYFYLPGK</sequence>
<dbReference type="GO" id="GO:0005739">
    <property type="term" value="C:mitochondrion"/>
    <property type="evidence" value="ECO:0007669"/>
    <property type="project" value="UniProtKB-SubCell"/>
</dbReference>
<evidence type="ECO:0000256" key="8">
    <source>
        <dbReference type="ARBA" id="ARBA00022884"/>
    </source>
</evidence>
<dbReference type="PANTHER" id="PTHR37984">
    <property type="entry name" value="PROTEIN CBG26694"/>
    <property type="match status" value="1"/>
</dbReference>
<reference evidence="12" key="1">
    <citation type="submission" date="2023-10" db="EMBL/GenBank/DDBJ databases">
        <authorList>
            <person name="Hackl T."/>
        </authorList>
    </citation>
    <scope>NUCLEOTIDE SEQUENCE</scope>
</reference>
<dbReference type="AlphaFoldDB" id="A0AAI8VQS2"/>
<dbReference type="Gene3D" id="3.30.420.10">
    <property type="entry name" value="Ribonuclease H-like superfamily/Ribonuclease H"/>
    <property type="match status" value="1"/>
</dbReference>
<dbReference type="Gene3D" id="1.10.340.70">
    <property type="match status" value="1"/>
</dbReference>
<dbReference type="CDD" id="cd09274">
    <property type="entry name" value="RNase_HI_RT_Ty3"/>
    <property type="match status" value="1"/>
</dbReference>
<evidence type="ECO:0000313" key="13">
    <source>
        <dbReference type="Proteomes" id="UP001295740"/>
    </source>
</evidence>
<dbReference type="GO" id="GO:0005634">
    <property type="term" value="C:nucleus"/>
    <property type="evidence" value="ECO:0007669"/>
    <property type="project" value="UniProtKB-ARBA"/>
</dbReference>
<dbReference type="InterPro" id="IPR043128">
    <property type="entry name" value="Rev_trsase/Diguanyl_cyclase"/>
</dbReference>
<dbReference type="InterPro" id="IPR043502">
    <property type="entry name" value="DNA/RNA_pol_sf"/>
</dbReference>
<dbReference type="InterPro" id="IPR036397">
    <property type="entry name" value="RNaseH_sf"/>
</dbReference>
<proteinExistence type="predicted"/>
<dbReference type="Gene3D" id="2.40.70.10">
    <property type="entry name" value="Acid Proteases"/>
    <property type="match status" value="1"/>
</dbReference>
<dbReference type="Gene3D" id="3.10.10.10">
    <property type="entry name" value="HIV Type 1 Reverse Transcriptase, subunit A, domain 1"/>
    <property type="match status" value="1"/>
</dbReference>
<keyword evidence="4" id="KW-0548">Nucleotidyltransferase</keyword>
<name>A0AAI8VQS2_9PEZI</name>
<evidence type="ECO:0000256" key="10">
    <source>
        <dbReference type="ARBA" id="ARBA00023128"/>
    </source>
</evidence>
<keyword evidence="9" id="KW-0695">RNA-directed DNA polymerase</keyword>
<keyword evidence="3" id="KW-0808">Transferase</keyword>
<evidence type="ECO:0000256" key="2">
    <source>
        <dbReference type="ARBA" id="ARBA00012493"/>
    </source>
</evidence>
<dbReference type="FunFam" id="3.30.70.270:FF:000020">
    <property type="entry name" value="Transposon Tf2-6 polyprotein-like Protein"/>
    <property type="match status" value="1"/>
</dbReference>
<comment type="subcellular location">
    <subcellularLocation>
        <location evidence="1">Mitochondrion</location>
    </subcellularLocation>
</comment>
<evidence type="ECO:0000256" key="4">
    <source>
        <dbReference type="ARBA" id="ARBA00022695"/>
    </source>
</evidence>
<dbReference type="InterPro" id="IPR050951">
    <property type="entry name" value="Retrovirus_Pol_polyprotein"/>
</dbReference>
<dbReference type="InterPro" id="IPR000477">
    <property type="entry name" value="RT_dom"/>
</dbReference>
<dbReference type="EMBL" id="CAUWAG010000012">
    <property type="protein sequence ID" value="CAJ2508954.1"/>
    <property type="molecule type" value="Genomic_DNA"/>
</dbReference>
<keyword evidence="5" id="KW-0540">Nuclease</keyword>
<dbReference type="Proteomes" id="UP001295740">
    <property type="component" value="Unassembled WGS sequence"/>
</dbReference>
<dbReference type="InterPro" id="IPR041588">
    <property type="entry name" value="Integrase_H2C2"/>
</dbReference>
<evidence type="ECO:0000256" key="3">
    <source>
        <dbReference type="ARBA" id="ARBA00022679"/>
    </source>
</evidence>
<evidence type="ECO:0000259" key="11">
    <source>
        <dbReference type="PROSITE" id="PS50994"/>
    </source>
</evidence>
<dbReference type="GO" id="GO:0016787">
    <property type="term" value="F:hydrolase activity"/>
    <property type="evidence" value="ECO:0007669"/>
    <property type="project" value="UniProtKB-KW"/>
</dbReference>
<dbReference type="Gene3D" id="3.30.70.270">
    <property type="match status" value="1"/>
</dbReference>
<evidence type="ECO:0000256" key="6">
    <source>
        <dbReference type="ARBA" id="ARBA00022759"/>
    </source>
</evidence>
<dbReference type="GO" id="GO:0004519">
    <property type="term" value="F:endonuclease activity"/>
    <property type="evidence" value="ECO:0007669"/>
    <property type="project" value="UniProtKB-KW"/>
</dbReference>
<keyword evidence="7" id="KW-0378">Hydrolase</keyword>
<dbReference type="GO" id="GO:0003964">
    <property type="term" value="F:RNA-directed DNA polymerase activity"/>
    <property type="evidence" value="ECO:0007669"/>
    <property type="project" value="UniProtKB-KW"/>
</dbReference>
<accession>A0AAI8VQS2</accession>
<dbReference type="Pfam" id="PF00078">
    <property type="entry name" value="RVT_1"/>
    <property type="match status" value="1"/>
</dbReference>
<protein>
    <recommendedName>
        <fullName evidence="2">RNA-directed DNA polymerase</fullName>
        <ecNumber evidence="2">2.7.7.49</ecNumber>
    </recommendedName>
</protein>
<keyword evidence="8" id="KW-0694">RNA-binding</keyword>
<dbReference type="SUPFAM" id="SSF56672">
    <property type="entry name" value="DNA/RNA polymerases"/>
    <property type="match status" value="1"/>
</dbReference>
<dbReference type="Pfam" id="PF17917">
    <property type="entry name" value="RT_RNaseH"/>
    <property type="match status" value="1"/>
</dbReference>
<dbReference type="Pfam" id="PF17921">
    <property type="entry name" value="Integrase_H2C2"/>
    <property type="match status" value="1"/>
</dbReference>
<dbReference type="InterPro" id="IPR001584">
    <property type="entry name" value="Integrase_cat-core"/>
</dbReference>